<dbReference type="Gene3D" id="1.10.150.60">
    <property type="entry name" value="ARID DNA-binding domain"/>
    <property type="match status" value="1"/>
</dbReference>
<dbReference type="Pfam" id="PF09011">
    <property type="entry name" value="HMG_box_2"/>
    <property type="match status" value="1"/>
</dbReference>
<keyword evidence="1" id="KW-0539">Nucleus</keyword>
<organism evidence="5 6">
    <name type="scientific">Heracleum sosnowskyi</name>
    <dbReference type="NCBI Taxonomy" id="360622"/>
    <lineage>
        <taxon>Eukaryota</taxon>
        <taxon>Viridiplantae</taxon>
        <taxon>Streptophyta</taxon>
        <taxon>Embryophyta</taxon>
        <taxon>Tracheophyta</taxon>
        <taxon>Spermatophyta</taxon>
        <taxon>Magnoliopsida</taxon>
        <taxon>eudicotyledons</taxon>
        <taxon>Gunneridae</taxon>
        <taxon>Pentapetalae</taxon>
        <taxon>asterids</taxon>
        <taxon>campanulids</taxon>
        <taxon>Apiales</taxon>
        <taxon>Apiaceae</taxon>
        <taxon>Apioideae</taxon>
        <taxon>apioid superclade</taxon>
        <taxon>Tordylieae</taxon>
        <taxon>Tordyliinae</taxon>
        <taxon>Heracleum</taxon>
    </lineage>
</organism>
<dbReference type="AlphaFoldDB" id="A0AAD8MYS2"/>
<gene>
    <name evidence="5" type="ORF">POM88_016771</name>
</gene>
<dbReference type="SUPFAM" id="SSF47095">
    <property type="entry name" value="HMG-box"/>
    <property type="match status" value="1"/>
</dbReference>
<sequence>MSSISPIVEKACPEPMASHDEVVKTPALFWDSFQRLHSSMDTKYMVPTIGGIKLNLHDAYIEVTKRGGYNKVVSERKWKEISAIFGFSQASASDALKKHYYRFLYNYEQVYFFKLQGSTLNPRAPVTFNVTGTIDAKTENGYMVSVKLGTQTFSGEIRYEDHPNPSESAKSSRAVVPCDPNDTSTRSRREGKRRREKDSNRPKPTKSGYNFYFADKYHELKGKYPEKEREFAKMIGESWKDLSPDKKNVSVFNINKKKVNLATKKTLISNLNVEGQIRICPSWFTNA</sequence>
<dbReference type="InterPro" id="IPR036431">
    <property type="entry name" value="ARID_dom_sf"/>
</dbReference>
<reference evidence="5" key="2">
    <citation type="submission" date="2023-05" db="EMBL/GenBank/DDBJ databases">
        <authorList>
            <person name="Schelkunov M.I."/>
        </authorList>
    </citation>
    <scope>NUCLEOTIDE SEQUENCE</scope>
    <source>
        <strain evidence="5">Hsosn_3</strain>
        <tissue evidence="5">Leaf</tissue>
    </source>
</reference>
<evidence type="ECO:0000256" key="1">
    <source>
        <dbReference type="PROSITE-ProRule" id="PRU00267"/>
    </source>
</evidence>
<proteinExistence type="predicted"/>
<keyword evidence="1" id="KW-0238">DNA-binding</keyword>
<feature type="region of interest" description="Disordered" evidence="2">
    <location>
        <begin position="157"/>
        <end position="209"/>
    </location>
</feature>
<protein>
    <submittedName>
        <fullName evidence="5">High mobility group B protein 9</fullName>
    </submittedName>
</protein>
<keyword evidence="6" id="KW-1185">Reference proteome</keyword>
<feature type="domain" description="ARID" evidence="4">
    <location>
        <begin position="23"/>
        <end position="112"/>
    </location>
</feature>
<dbReference type="InterPro" id="IPR001606">
    <property type="entry name" value="ARID_dom"/>
</dbReference>
<dbReference type="InterPro" id="IPR036910">
    <property type="entry name" value="HMG_box_dom_sf"/>
</dbReference>
<dbReference type="GO" id="GO:0005634">
    <property type="term" value="C:nucleus"/>
    <property type="evidence" value="ECO:0007669"/>
    <property type="project" value="UniProtKB-UniRule"/>
</dbReference>
<name>A0AAD8MYS2_9APIA</name>
<dbReference type="InterPro" id="IPR009071">
    <property type="entry name" value="HMG_box_dom"/>
</dbReference>
<accession>A0AAD8MYS2</accession>
<feature type="DNA-binding region" description="HMG box" evidence="1">
    <location>
        <begin position="202"/>
        <end position="247"/>
    </location>
</feature>
<evidence type="ECO:0000313" key="6">
    <source>
        <dbReference type="Proteomes" id="UP001237642"/>
    </source>
</evidence>
<dbReference type="Pfam" id="PF01388">
    <property type="entry name" value="ARID"/>
    <property type="match status" value="1"/>
</dbReference>
<dbReference type="Gene3D" id="1.10.30.10">
    <property type="entry name" value="High mobility group box domain"/>
    <property type="match status" value="1"/>
</dbReference>
<reference evidence="5" key="1">
    <citation type="submission" date="2023-02" db="EMBL/GenBank/DDBJ databases">
        <title>Genome of toxic invasive species Heracleum sosnowskyi carries increased number of genes despite the absence of recent whole-genome duplications.</title>
        <authorList>
            <person name="Schelkunov M."/>
            <person name="Shtratnikova V."/>
            <person name="Makarenko M."/>
            <person name="Klepikova A."/>
            <person name="Omelchenko D."/>
            <person name="Novikova G."/>
            <person name="Obukhova E."/>
            <person name="Bogdanov V."/>
            <person name="Penin A."/>
            <person name="Logacheva M."/>
        </authorList>
    </citation>
    <scope>NUCLEOTIDE SEQUENCE</scope>
    <source>
        <strain evidence="5">Hsosn_3</strain>
        <tissue evidence="5">Leaf</tissue>
    </source>
</reference>
<dbReference type="SMART" id="SM00501">
    <property type="entry name" value="BRIGHT"/>
    <property type="match status" value="1"/>
</dbReference>
<dbReference type="SUPFAM" id="SSF46774">
    <property type="entry name" value="ARID-like"/>
    <property type="match status" value="1"/>
</dbReference>
<dbReference type="PROSITE" id="PS50118">
    <property type="entry name" value="HMG_BOX_2"/>
    <property type="match status" value="1"/>
</dbReference>
<dbReference type="EMBL" id="JAUIZM010000004">
    <property type="protein sequence ID" value="KAK1388593.1"/>
    <property type="molecule type" value="Genomic_DNA"/>
</dbReference>
<dbReference type="SMART" id="SM01014">
    <property type="entry name" value="ARID"/>
    <property type="match status" value="1"/>
</dbReference>
<evidence type="ECO:0000313" key="5">
    <source>
        <dbReference type="EMBL" id="KAK1388593.1"/>
    </source>
</evidence>
<dbReference type="PANTHER" id="PTHR46691:SF1">
    <property type="entry name" value="AT-RICH INTERACTIVE DOMAIN-CONTAINING PROTEIN 2"/>
    <property type="match status" value="1"/>
</dbReference>
<comment type="caution">
    <text evidence="5">The sequence shown here is derived from an EMBL/GenBank/DDBJ whole genome shotgun (WGS) entry which is preliminary data.</text>
</comment>
<evidence type="ECO:0000256" key="2">
    <source>
        <dbReference type="SAM" id="MobiDB-lite"/>
    </source>
</evidence>
<dbReference type="Proteomes" id="UP001237642">
    <property type="component" value="Unassembled WGS sequence"/>
</dbReference>
<evidence type="ECO:0000259" key="4">
    <source>
        <dbReference type="PROSITE" id="PS51011"/>
    </source>
</evidence>
<feature type="domain" description="HMG box" evidence="3">
    <location>
        <begin position="202"/>
        <end position="247"/>
    </location>
</feature>
<evidence type="ECO:0000259" key="3">
    <source>
        <dbReference type="PROSITE" id="PS50118"/>
    </source>
</evidence>
<dbReference type="PANTHER" id="PTHR46691">
    <property type="entry name" value="HIGH MOBILITY GROUP B PROTEIN 9"/>
    <property type="match status" value="1"/>
</dbReference>
<dbReference type="GO" id="GO:0003677">
    <property type="term" value="F:DNA binding"/>
    <property type="evidence" value="ECO:0007669"/>
    <property type="project" value="UniProtKB-UniRule"/>
</dbReference>
<dbReference type="PROSITE" id="PS51011">
    <property type="entry name" value="ARID"/>
    <property type="match status" value="1"/>
</dbReference>